<dbReference type="InterPro" id="IPR022357">
    <property type="entry name" value="MIP_CS"/>
</dbReference>
<dbReference type="AlphaFoldDB" id="A0A927NAM3"/>
<dbReference type="PANTHER" id="PTHR45724:SF13">
    <property type="entry name" value="AQUAPORIN NIP1-1-RELATED"/>
    <property type="match status" value="1"/>
</dbReference>
<dbReference type="GO" id="GO:0016020">
    <property type="term" value="C:membrane"/>
    <property type="evidence" value="ECO:0007669"/>
    <property type="project" value="UniProtKB-SubCell"/>
</dbReference>
<keyword evidence="5 7" id="KW-0472">Membrane</keyword>
<dbReference type="InterPro" id="IPR034294">
    <property type="entry name" value="Aquaporin_transptr"/>
</dbReference>
<evidence type="ECO:0000256" key="6">
    <source>
        <dbReference type="RuleBase" id="RU000477"/>
    </source>
</evidence>
<evidence type="ECO:0000313" key="8">
    <source>
        <dbReference type="EMBL" id="MBE1611997.1"/>
    </source>
</evidence>
<feature type="transmembrane region" description="Helical" evidence="7">
    <location>
        <begin position="172"/>
        <end position="194"/>
    </location>
</feature>
<dbReference type="PANTHER" id="PTHR45724">
    <property type="entry name" value="AQUAPORIN NIP2-1"/>
    <property type="match status" value="1"/>
</dbReference>
<dbReference type="PROSITE" id="PS00221">
    <property type="entry name" value="MIP"/>
    <property type="match status" value="1"/>
</dbReference>
<dbReference type="PRINTS" id="PR00783">
    <property type="entry name" value="MINTRINSICP"/>
</dbReference>
<keyword evidence="9" id="KW-1185">Reference proteome</keyword>
<dbReference type="GO" id="GO:0015267">
    <property type="term" value="F:channel activity"/>
    <property type="evidence" value="ECO:0007669"/>
    <property type="project" value="InterPro"/>
</dbReference>
<keyword evidence="2 6" id="KW-0813">Transport</keyword>
<feature type="transmembrane region" description="Helical" evidence="7">
    <location>
        <begin position="49"/>
        <end position="71"/>
    </location>
</feature>
<dbReference type="InterPro" id="IPR000425">
    <property type="entry name" value="MIP"/>
</dbReference>
<dbReference type="RefSeq" id="WP_202896843.1">
    <property type="nucleotide sequence ID" value="NZ_BAABJL010000176.1"/>
</dbReference>
<reference evidence="8" key="1">
    <citation type="submission" date="2020-10" db="EMBL/GenBank/DDBJ databases">
        <title>Sequencing the genomes of 1000 actinobacteria strains.</title>
        <authorList>
            <person name="Klenk H.-P."/>
        </authorList>
    </citation>
    <scope>NUCLEOTIDE SEQUENCE</scope>
    <source>
        <strain evidence="8">DSM 45354</strain>
    </source>
</reference>
<gene>
    <name evidence="8" type="ORF">HEB94_008845</name>
</gene>
<dbReference type="Pfam" id="PF00230">
    <property type="entry name" value="MIP"/>
    <property type="match status" value="1"/>
</dbReference>
<feature type="transmembrane region" description="Helical" evidence="7">
    <location>
        <begin position="20"/>
        <end position="37"/>
    </location>
</feature>
<comment type="similarity">
    <text evidence="6">Belongs to the MIP/aquaporin (TC 1.A.8) family.</text>
</comment>
<dbReference type="Proteomes" id="UP000638648">
    <property type="component" value="Unassembled WGS sequence"/>
</dbReference>
<dbReference type="InterPro" id="IPR023271">
    <property type="entry name" value="Aquaporin-like"/>
</dbReference>
<comment type="subcellular location">
    <subcellularLocation>
        <location evidence="1">Membrane</location>
        <topology evidence="1">Multi-pass membrane protein</topology>
    </subcellularLocation>
</comment>
<dbReference type="Gene3D" id="1.20.1080.10">
    <property type="entry name" value="Glycerol uptake facilitator protein"/>
    <property type="match status" value="1"/>
</dbReference>
<evidence type="ECO:0000256" key="5">
    <source>
        <dbReference type="ARBA" id="ARBA00023136"/>
    </source>
</evidence>
<feature type="transmembrane region" description="Helical" evidence="7">
    <location>
        <begin position="214"/>
        <end position="234"/>
    </location>
</feature>
<organism evidence="8 9">
    <name type="scientific">Actinopolymorpha pittospori</name>
    <dbReference type="NCBI Taxonomy" id="648752"/>
    <lineage>
        <taxon>Bacteria</taxon>
        <taxon>Bacillati</taxon>
        <taxon>Actinomycetota</taxon>
        <taxon>Actinomycetes</taxon>
        <taxon>Propionibacteriales</taxon>
        <taxon>Actinopolymorphaceae</taxon>
        <taxon>Actinopolymorpha</taxon>
    </lineage>
</organism>
<evidence type="ECO:0000256" key="4">
    <source>
        <dbReference type="ARBA" id="ARBA00022989"/>
    </source>
</evidence>
<name>A0A927NAM3_9ACTN</name>
<evidence type="ECO:0000256" key="7">
    <source>
        <dbReference type="SAM" id="Phobius"/>
    </source>
</evidence>
<evidence type="ECO:0000256" key="1">
    <source>
        <dbReference type="ARBA" id="ARBA00004141"/>
    </source>
</evidence>
<comment type="caution">
    <text evidence="8">The sequence shown here is derived from an EMBL/GenBank/DDBJ whole genome shotgun (WGS) entry which is preliminary data.</text>
</comment>
<evidence type="ECO:0000313" key="9">
    <source>
        <dbReference type="Proteomes" id="UP000638648"/>
    </source>
</evidence>
<protein>
    <submittedName>
        <fullName evidence="8">MIP family channel proteins</fullName>
    </submittedName>
</protein>
<evidence type="ECO:0000256" key="3">
    <source>
        <dbReference type="ARBA" id="ARBA00022692"/>
    </source>
</evidence>
<dbReference type="EMBL" id="JADBEM010000001">
    <property type="protein sequence ID" value="MBE1611997.1"/>
    <property type="molecule type" value="Genomic_DNA"/>
</dbReference>
<keyword evidence="3 6" id="KW-0812">Transmembrane</keyword>
<evidence type="ECO:0000256" key="2">
    <source>
        <dbReference type="ARBA" id="ARBA00022448"/>
    </source>
</evidence>
<sequence>MSTSASPPGKLPLTRAADEFLLTTVLLFVAVTVVRWLRGPGSPLYIADLGVALVVVGILSGTILTALIFTAPGRRSGGHMNPAVTVALWLMNAFPGRSVLPYVLAQLAGSAVGTGLARLVWGPVLSVPSVAHAAIRPGPSWHPAAVFLTEAGCMFVLILIVRFLARPRYARLLPYAIGLCVGLVIALLGTRSGGCINPARQLGPAAFSGQTLDLWIYLVAPILGAALGASIHHLPIPHMRRHQALTYKMCGDCTVINWETSSTSEPRTRA</sequence>
<feature type="transmembrane region" description="Helical" evidence="7">
    <location>
        <begin position="141"/>
        <end position="165"/>
    </location>
</feature>
<dbReference type="SUPFAM" id="SSF81338">
    <property type="entry name" value="Aquaporin-like"/>
    <property type="match status" value="1"/>
</dbReference>
<accession>A0A927NAM3</accession>
<keyword evidence="4 7" id="KW-1133">Transmembrane helix</keyword>
<proteinExistence type="inferred from homology"/>